<dbReference type="AlphaFoldDB" id="A0A1H1SDA3"/>
<keyword evidence="2" id="KW-1185">Reference proteome</keyword>
<sequence>MYIKARRAAYSYIDTNEKNLSGFFEGAMAIWRQIIGRSLATSQPHFAGYQFNR</sequence>
<evidence type="ECO:0000313" key="1">
    <source>
        <dbReference type="EMBL" id="SDS45778.1"/>
    </source>
</evidence>
<dbReference type="STRING" id="487184.SAMN05216421_1562"/>
<name>A0A1H1SDA3_9GAMM</name>
<gene>
    <name evidence="1" type="ORF">SAMN05216421_1562</name>
</gene>
<evidence type="ECO:0000313" key="2">
    <source>
        <dbReference type="Proteomes" id="UP000243207"/>
    </source>
</evidence>
<protein>
    <submittedName>
        <fullName evidence="1">Uncharacterized protein</fullName>
    </submittedName>
</protein>
<organism evidence="1 2">
    <name type="scientific">Halopseudomonas xinjiangensis</name>
    <dbReference type="NCBI Taxonomy" id="487184"/>
    <lineage>
        <taxon>Bacteria</taxon>
        <taxon>Pseudomonadati</taxon>
        <taxon>Pseudomonadota</taxon>
        <taxon>Gammaproteobacteria</taxon>
        <taxon>Pseudomonadales</taxon>
        <taxon>Pseudomonadaceae</taxon>
        <taxon>Halopseudomonas</taxon>
    </lineage>
</organism>
<proteinExistence type="predicted"/>
<dbReference type="EMBL" id="LT629736">
    <property type="protein sequence ID" value="SDS45778.1"/>
    <property type="molecule type" value="Genomic_DNA"/>
</dbReference>
<reference evidence="2" key="1">
    <citation type="submission" date="2016-10" db="EMBL/GenBank/DDBJ databases">
        <authorList>
            <person name="Varghese N."/>
            <person name="Submissions S."/>
        </authorList>
    </citation>
    <scope>NUCLEOTIDE SEQUENCE [LARGE SCALE GENOMIC DNA]</scope>
    <source>
        <strain evidence="2">NRRL B-51270</strain>
    </source>
</reference>
<accession>A0A1H1SDA3</accession>
<dbReference type="Proteomes" id="UP000243207">
    <property type="component" value="Chromosome I"/>
</dbReference>